<organism evidence="1 2">
    <name type="scientific">Streptomyces showdoensis</name>
    <dbReference type="NCBI Taxonomy" id="68268"/>
    <lineage>
        <taxon>Bacteria</taxon>
        <taxon>Bacillati</taxon>
        <taxon>Actinomycetota</taxon>
        <taxon>Actinomycetes</taxon>
        <taxon>Kitasatosporales</taxon>
        <taxon>Streptomycetaceae</taxon>
        <taxon>Streptomyces</taxon>
    </lineage>
</organism>
<comment type="caution">
    <text evidence="1">The sequence shown here is derived from an EMBL/GenBank/DDBJ whole genome shotgun (WGS) entry which is preliminary data.</text>
</comment>
<dbReference type="Proteomes" id="UP000265325">
    <property type="component" value="Unassembled WGS sequence"/>
</dbReference>
<dbReference type="RefSeq" id="WP_046911576.1">
    <property type="nucleotide sequence ID" value="NZ_BAAAXG010000027.1"/>
</dbReference>
<protein>
    <recommendedName>
        <fullName evidence="3">DUF559 domain-containing protein</fullName>
    </recommendedName>
</protein>
<evidence type="ECO:0000313" key="1">
    <source>
        <dbReference type="EMBL" id="KKZ69882.1"/>
    </source>
</evidence>
<dbReference type="OrthoDB" id="4327774at2"/>
<evidence type="ECO:0000313" key="2">
    <source>
        <dbReference type="Proteomes" id="UP000265325"/>
    </source>
</evidence>
<sequence>MAEQPIRSGAWVPAVRTYDEIINDSQASEEERRRAKADSLLGHMAALLFQRGELPHVELLRQVRSAEIEDDYENRSTDLWLEFDPGDYASLAEDAQEALRQVFGRVSARLDYGVDWIGFRETMPRVGPDWRERLEAMMSGDRPTNQARRMMPEKPKFVEDRLAFTNAGELRVYRALKRIQESELPAEETISIFPLPYGRISGHTWEPDLVVTYRGRAGVLEIDGPHHRVRRAVDTSRDHLLRDAGFAFVDRLPVEVVDNPKELLASLMRFLRRLRESS</sequence>
<dbReference type="EMBL" id="LAQS01000075">
    <property type="protein sequence ID" value="KKZ69882.1"/>
    <property type="molecule type" value="Genomic_DNA"/>
</dbReference>
<name>A0A2P2GEE9_STREW</name>
<dbReference type="AlphaFoldDB" id="A0A2P2GEE9"/>
<evidence type="ECO:0008006" key="3">
    <source>
        <dbReference type="Google" id="ProtNLM"/>
    </source>
</evidence>
<accession>A0A2P2GEE9</accession>
<gene>
    <name evidence="1" type="ORF">VO63_31870</name>
</gene>
<reference evidence="1 2" key="1">
    <citation type="submission" date="2015-05" db="EMBL/GenBank/DDBJ databases">
        <title>Draft Genome assembly of Streptomyces showdoensis.</title>
        <authorList>
            <person name="Thapa K.K."/>
            <person name="Metsa-Ketela M."/>
        </authorList>
    </citation>
    <scope>NUCLEOTIDE SEQUENCE [LARGE SCALE GENOMIC DNA]</scope>
    <source>
        <strain evidence="1 2">ATCC 15227</strain>
    </source>
</reference>
<proteinExistence type="predicted"/>
<keyword evidence="2" id="KW-1185">Reference proteome</keyword>